<comment type="subcellular location">
    <subcellularLocation>
        <location evidence="1">Membrane</location>
        <topology evidence="1">Multi-pass membrane protein</topology>
    </subcellularLocation>
</comment>
<keyword evidence="4 7" id="KW-1133">Transmembrane helix</keyword>
<dbReference type="GO" id="GO:0010256">
    <property type="term" value="P:endomembrane system organization"/>
    <property type="evidence" value="ECO:0007669"/>
    <property type="project" value="TreeGrafter"/>
</dbReference>
<sequence>MANTASSAAKFGQRSLVTIGNLANLLPTGTVLVAETLLPSFTNNGNCRPANRVLTYCLLVSCSLVCFFSAFTDSFIGKDGKLYYGIATLNGLYIFNDLDSCDGAGEEEVAHVIASYKMGVKDFIHGLGSCLMFVTSFLSSAGVESCLFGPGGAGPNLKEYIVNLPLAVAFSVTLVFMLCPTNRRGIGYADTTPPQKVMSNRQEEGRDNPSGSSKPQKIGNNLA</sequence>
<dbReference type="AlphaFoldDB" id="A0A9Q0J6Z0"/>
<dbReference type="Pfam" id="PF05078">
    <property type="entry name" value="DUF679"/>
    <property type="match status" value="1"/>
</dbReference>
<dbReference type="GO" id="GO:0016020">
    <property type="term" value="C:membrane"/>
    <property type="evidence" value="ECO:0007669"/>
    <property type="project" value="UniProtKB-SubCell"/>
</dbReference>
<evidence type="ECO:0000256" key="7">
    <source>
        <dbReference type="SAM" id="Phobius"/>
    </source>
</evidence>
<dbReference type="EMBL" id="JAKUCV010005785">
    <property type="protein sequence ID" value="KAJ4829860.1"/>
    <property type="molecule type" value="Genomic_DNA"/>
</dbReference>
<feature type="region of interest" description="Disordered" evidence="6">
    <location>
        <begin position="189"/>
        <end position="223"/>
    </location>
</feature>
<dbReference type="InterPro" id="IPR007770">
    <property type="entry name" value="DMP"/>
</dbReference>
<comment type="caution">
    <text evidence="8">The sequence shown here is derived from an EMBL/GenBank/DDBJ whole genome shotgun (WGS) entry which is preliminary data.</text>
</comment>
<protein>
    <submittedName>
        <fullName evidence="8">Uncharacterized protein</fullName>
    </submittedName>
</protein>
<evidence type="ECO:0000313" key="8">
    <source>
        <dbReference type="EMBL" id="KAJ4829860.1"/>
    </source>
</evidence>
<keyword evidence="5 7" id="KW-0472">Membrane</keyword>
<evidence type="ECO:0000313" key="9">
    <source>
        <dbReference type="Proteomes" id="UP001141552"/>
    </source>
</evidence>
<name>A0A9Q0J6Z0_9ROSI</name>
<proteinExistence type="inferred from homology"/>
<evidence type="ECO:0000256" key="6">
    <source>
        <dbReference type="SAM" id="MobiDB-lite"/>
    </source>
</evidence>
<gene>
    <name evidence="8" type="ORF">Tsubulata_049008</name>
</gene>
<comment type="similarity">
    <text evidence="2">Belongs to the plant DMP1 protein family.</text>
</comment>
<feature type="transmembrane region" description="Helical" evidence="7">
    <location>
        <begin position="160"/>
        <end position="179"/>
    </location>
</feature>
<reference evidence="8" key="1">
    <citation type="submission" date="2022-02" db="EMBL/GenBank/DDBJ databases">
        <authorList>
            <person name="Henning P.M."/>
            <person name="McCubbin A.G."/>
            <person name="Shore J.S."/>
        </authorList>
    </citation>
    <scope>NUCLEOTIDE SEQUENCE</scope>
    <source>
        <strain evidence="8">F60SS</strain>
        <tissue evidence="8">Leaves</tissue>
    </source>
</reference>
<evidence type="ECO:0000256" key="5">
    <source>
        <dbReference type="ARBA" id="ARBA00023136"/>
    </source>
</evidence>
<feature type="transmembrane region" description="Helical" evidence="7">
    <location>
        <begin position="53"/>
        <end position="71"/>
    </location>
</feature>
<evidence type="ECO:0000256" key="1">
    <source>
        <dbReference type="ARBA" id="ARBA00004141"/>
    </source>
</evidence>
<organism evidence="8 9">
    <name type="scientific">Turnera subulata</name>
    <dbReference type="NCBI Taxonomy" id="218843"/>
    <lineage>
        <taxon>Eukaryota</taxon>
        <taxon>Viridiplantae</taxon>
        <taxon>Streptophyta</taxon>
        <taxon>Embryophyta</taxon>
        <taxon>Tracheophyta</taxon>
        <taxon>Spermatophyta</taxon>
        <taxon>Magnoliopsida</taxon>
        <taxon>eudicotyledons</taxon>
        <taxon>Gunneridae</taxon>
        <taxon>Pentapetalae</taxon>
        <taxon>rosids</taxon>
        <taxon>fabids</taxon>
        <taxon>Malpighiales</taxon>
        <taxon>Passifloraceae</taxon>
        <taxon>Turnera</taxon>
    </lineage>
</organism>
<dbReference type="OrthoDB" id="657601at2759"/>
<dbReference type="Proteomes" id="UP001141552">
    <property type="component" value="Unassembled WGS sequence"/>
</dbReference>
<feature type="transmembrane region" description="Helical" evidence="7">
    <location>
        <begin position="123"/>
        <end position="140"/>
    </location>
</feature>
<evidence type="ECO:0000256" key="4">
    <source>
        <dbReference type="ARBA" id="ARBA00022989"/>
    </source>
</evidence>
<keyword evidence="3 7" id="KW-0812">Transmembrane</keyword>
<dbReference type="GO" id="GO:0005737">
    <property type="term" value="C:cytoplasm"/>
    <property type="evidence" value="ECO:0007669"/>
    <property type="project" value="UniProtKB-ARBA"/>
</dbReference>
<accession>A0A9Q0J6Z0</accession>
<reference evidence="8" key="2">
    <citation type="journal article" date="2023" name="Plants (Basel)">
        <title>Annotation of the Turnera subulata (Passifloraceae) Draft Genome Reveals the S-Locus Evolved after the Divergence of Turneroideae from Passifloroideae in a Stepwise Manner.</title>
        <authorList>
            <person name="Henning P.M."/>
            <person name="Roalson E.H."/>
            <person name="Mir W."/>
            <person name="McCubbin A.G."/>
            <person name="Shore J.S."/>
        </authorList>
    </citation>
    <scope>NUCLEOTIDE SEQUENCE</scope>
    <source>
        <strain evidence="8">F60SS</strain>
    </source>
</reference>
<dbReference type="PANTHER" id="PTHR31621">
    <property type="entry name" value="PROTEIN DMP3"/>
    <property type="match status" value="1"/>
</dbReference>
<keyword evidence="9" id="KW-1185">Reference proteome</keyword>
<feature type="compositionally biased region" description="Polar residues" evidence="6">
    <location>
        <begin position="209"/>
        <end position="223"/>
    </location>
</feature>
<dbReference type="PANTHER" id="PTHR31621:SF5">
    <property type="entry name" value="PROTEIN DMP10"/>
    <property type="match status" value="1"/>
</dbReference>
<evidence type="ECO:0000256" key="2">
    <source>
        <dbReference type="ARBA" id="ARBA00008707"/>
    </source>
</evidence>
<evidence type="ECO:0000256" key="3">
    <source>
        <dbReference type="ARBA" id="ARBA00022692"/>
    </source>
</evidence>